<gene>
    <name evidence="3" type="ORF">MATL_G00183370</name>
</gene>
<feature type="domain" description="ITPR-interacting" evidence="2">
    <location>
        <begin position="137"/>
        <end position="293"/>
    </location>
</feature>
<feature type="region of interest" description="Disordered" evidence="1">
    <location>
        <begin position="1"/>
        <end position="72"/>
    </location>
</feature>
<evidence type="ECO:0000313" key="4">
    <source>
        <dbReference type="Proteomes" id="UP001046870"/>
    </source>
</evidence>
<dbReference type="SMART" id="SM01257">
    <property type="entry name" value="KRAP_IP3R_bind"/>
    <property type="match status" value="1"/>
</dbReference>
<sequence>MEECESPFDPHPWKTATVKRKAWALSRDSWQASESQEGGAEGQQPQEPAEEGEEKGPLAEEPGRIPNKITSWLQECRTPLGASLDEQSNTPTKGPLKNGCSFEDDLSLGAEANHLRANGVPAEEQRFGMLAQDKRSQFKQKGRSMNSTGSGKSSTTVSSVSELLDLYEEDPEEILYNLGFGTEEPDIATKIPSRFFTSTSHAKGIDIKVYLGAQLRRMELESPSYALTSRFRQIEVLTTVANAFSSLYSQVSGAPVQRIGSCDADPKEPPPLRRNNSALNAAKILKKSITKLNLHGAGDENSPPTCPDGEKEKGSSPAADSSSADPDQRGEQRQRASFKKEHPSLATVTEEPPHGPSDPLLNGLSDHIPTVPPDSDGVPPQEPCFAPRKDPAVSGEDDPERGKGNAVTETSTPEKGPPNQLAHPCLTHLLSQAKDSFEMEEVQSNEGETPPGTLSALRAGNESLLRTASQHSDSSGFAEDPSTDCSSNYLKVQESSDSCDSETTVTSNAGDLGTPLAVEHPAFERLQGGGAEGLTATVLDASDLQERSAVNRSQSEAEEEKEEEEEEIPKYTPHQLPKHAVRQASEKEEPGPAAGPGWTVELGSATDPRSTPEPVPEGAQDAVTVPGTLKSARGALQRSHQAMSVCEGRGTPVWVRDGELLRGRDRAPLRRSVSLPTSLRPSRVVSSVKIQLRLGNVRVCTPPSFSYRYTPEEEEEEEEEAGQGAGQEAEGEESPCRSTLIINSLPQEKPLPGAARDGPDPPSRMPPTPSTCPPT</sequence>
<dbReference type="PANTHER" id="PTHR17469">
    <property type="entry name" value="SPERM SPECIFIC ANTIGEN 2-RELATED"/>
    <property type="match status" value="1"/>
</dbReference>
<dbReference type="EMBL" id="JAFDVH010000015">
    <property type="protein sequence ID" value="KAG7464074.1"/>
    <property type="molecule type" value="Genomic_DNA"/>
</dbReference>
<feature type="compositionally biased region" description="Low complexity" evidence="1">
    <location>
        <begin position="31"/>
        <end position="47"/>
    </location>
</feature>
<proteinExistence type="predicted"/>
<dbReference type="AlphaFoldDB" id="A0A9D3T0U6"/>
<feature type="compositionally biased region" description="Pro residues" evidence="1">
    <location>
        <begin position="760"/>
        <end position="775"/>
    </location>
</feature>
<feature type="region of interest" description="Disordered" evidence="1">
    <location>
        <begin position="257"/>
        <end position="276"/>
    </location>
</feature>
<feature type="compositionally biased region" description="Polar residues" evidence="1">
    <location>
        <begin position="465"/>
        <end position="475"/>
    </location>
</feature>
<evidence type="ECO:0000259" key="2">
    <source>
        <dbReference type="SMART" id="SM01257"/>
    </source>
</evidence>
<organism evidence="3 4">
    <name type="scientific">Megalops atlanticus</name>
    <name type="common">Tarpon</name>
    <name type="synonym">Clupea gigantea</name>
    <dbReference type="NCBI Taxonomy" id="7932"/>
    <lineage>
        <taxon>Eukaryota</taxon>
        <taxon>Metazoa</taxon>
        <taxon>Chordata</taxon>
        <taxon>Craniata</taxon>
        <taxon>Vertebrata</taxon>
        <taxon>Euteleostomi</taxon>
        <taxon>Actinopterygii</taxon>
        <taxon>Neopterygii</taxon>
        <taxon>Teleostei</taxon>
        <taxon>Elopiformes</taxon>
        <taxon>Megalopidae</taxon>
        <taxon>Megalops</taxon>
    </lineage>
</organism>
<protein>
    <recommendedName>
        <fullName evidence="2">ITPR-interacting domain-containing protein</fullName>
    </recommendedName>
</protein>
<feature type="compositionally biased region" description="Basic and acidic residues" evidence="1">
    <location>
        <begin position="54"/>
        <end position="63"/>
    </location>
</feature>
<feature type="compositionally biased region" description="Low complexity" evidence="1">
    <location>
        <begin position="315"/>
        <end position="325"/>
    </location>
</feature>
<dbReference type="InterPro" id="IPR029325">
    <property type="entry name" value="ITPR-bd"/>
</dbReference>
<comment type="caution">
    <text evidence="3">The sequence shown here is derived from an EMBL/GenBank/DDBJ whole genome shotgun (WGS) entry which is preliminary data.</text>
</comment>
<feature type="region of interest" description="Disordered" evidence="1">
    <location>
        <begin position="79"/>
        <end position="98"/>
    </location>
</feature>
<reference evidence="3" key="1">
    <citation type="submission" date="2021-01" db="EMBL/GenBank/DDBJ databases">
        <authorList>
            <person name="Zahm M."/>
            <person name="Roques C."/>
            <person name="Cabau C."/>
            <person name="Klopp C."/>
            <person name="Donnadieu C."/>
            <person name="Jouanno E."/>
            <person name="Lampietro C."/>
            <person name="Louis A."/>
            <person name="Herpin A."/>
            <person name="Echchiki A."/>
            <person name="Berthelot C."/>
            <person name="Parey E."/>
            <person name="Roest-Crollius H."/>
            <person name="Braasch I."/>
            <person name="Postlethwait J."/>
            <person name="Bobe J."/>
            <person name="Montfort J."/>
            <person name="Bouchez O."/>
            <person name="Begum T."/>
            <person name="Mejri S."/>
            <person name="Adams A."/>
            <person name="Chen W.-J."/>
            <person name="Guiguen Y."/>
        </authorList>
    </citation>
    <scope>NUCLEOTIDE SEQUENCE</scope>
    <source>
        <strain evidence="3">YG-15Mar2019-1</strain>
        <tissue evidence="3">Brain</tissue>
    </source>
</reference>
<dbReference type="Proteomes" id="UP001046870">
    <property type="component" value="Chromosome 15"/>
</dbReference>
<feature type="region of interest" description="Disordered" evidence="1">
    <location>
        <begin position="527"/>
        <end position="624"/>
    </location>
</feature>
<dbReference type="InterPro" id="IPR043444">
    <property type="entry name" value="TESPA1-like"/>
</dbReference>
<evidence type="ECO:0000313" key="3">
    <source>
        <dbReference type="EMBL" id="KAG7464074.1"/>
    </source>
</evidence>
<keyword evidence="4" id="KW-1185">Reference proteome</keyword>
<dbReference type="PANTHER" id="PTHR17469:SF11">
    <property type="entry name" value="PROTEIN ITPRID2"/>
    <property type="match status" value="1"/>
</dbReference>
<feature type="compositionally biased region" description="Acidic residues" evidence="1">
    <location>
        <begin position="712"/>
        <end position="721"/>
    </location>
</feature>
<feature type="compositionally biased region" description="Acidic residues" evidence="1">
    <location>
        <begin position="556"/>
        <end position="567"/>
    </location>
</feature>
<feature type="region of interest" description="Disordered" evidence="1">
    <location>
        <begin position="292"/>
        <end position="423"/>
    </location>
</feature>
<dbReference type="OrthoDB" id="1924287at2759"/>
<feature type="region of interest" description="Disordered" evidence="1">
    <location>
        <begin position="465"/>
        <end position="515"/>
    </location>
</feature>
<feature type="compositionally biased region" description="Basic and acidic residues" evidence="1">
    <location>
        <begin position="326"/>
        <end position="343"/>
    </location>
</feature>
<feature type="region of interest" description="Disordered" evidence="1">
    <location>
        <begin position="134"/>
        <end position="155"/>
    </location>
</feature>
<feature type="compositionally biased region" description="Polar residues" evidence="1">
    <location>
        <begin position="483"/>
        <end position="509"/>
    </location>
</feature>
<dbReference type="Pfam" id="PF14722">
    <property type="entry name" value="KRAP_IP3R_bind"/>
    <property type="match status" value="1"/>
</dbReference>
<feature type="compositionally biased region" description="Polar residues" evidence="1">
    <location>
        <begin position="736"/>
        <end position="746"/>
    </location>
</feature>
<accession>A0A9D3T0U6</accession>
<name>A0A9D3T0U6_MEGAT</name>
<dbReference type="GO" id="GO:0005102">
    <property type="term" value="F:signaling receptor binding"/>
    <property type="evidence" value="ECO:0007669"/>
    <property type="project" value="InterPro"/>
</dbReference>
<feature type="region of interest" description="Disordered" evidence="1">
    <location>
        <begin position="702"/>
        <end position="775"/>
    </location>
</feature>
<evidence type="ECO:0000256" key="1">
    <source>
        <dbReference type="SAM" id="MobiDB-lite"/>
    </source>
</evidence>